<dbReference type="Proteomes" id="UP000797356">
    <property type="component" value="Chromosome 7"/>
</dbReference>
<proteinExistence type="predicted"/>
<evidence type="ECO:0000313" key="3">
    <source>
        <dbReference type="Proteomes" id="UP000797356"/>
    </source>
</evidence>
<accession>A0A8K0N400</accession>
<protein>
    <submittedName>
        <fullName evidence="2">Uncharacterized protein</fullName>
    </submittedName>
</protein>
<evidence type="ECO:0000313" key="2">
    <source>
        <dbReference type="EMBL" id="KAG1354170.1"/>
    </source>
</evidence>
<feature type="compositionally biased region" description="Low complexity" evidence="1">
    <location>
        <begin position="50"/>
        <end position="66"/>
    </location>
</feature>
<keyword evidence="3" id="KW-1185">Reference proteome</keyword>
<reference evidence="2" key="2">
    <citation type="submission" date="2019-07" db="EMBL/GenBank/DDBJ databases">
        <authorList>
            <person name="Yang Y."/>
            <person name="Bocs S."/>
            <person name="Baudouin L."/>
        </authorList>
    </citation>
    <scope>NUCLEOTIDE SEQUENCE</scope>
    <source>
        <tissue evidence="2">Spear leaf of Hainan Tall coconut</tissue>
    </source>
</reference>
<dbReference type="EMBL" id="CM017878">
    <property type="protein sequence ID" value="KAG1354170.1"/>
    <property type="molecule type" value="Genomic_DNA"/>
</dbReference>
<reference evidence="2" key="1">
    <citation type="journal article" date="2017" name="Gigascience">
        <title>The genome draft of coconut (Cocos nucifera).</title>
        <authorList>
            <person name="Xiao Y."/>
            <person name="Xu P."/>
            <person name="Fan H."/>
            <person name="Baudouin L."/>
            <person name="Xia W."/>
            <person name="Bocs S."/>
            <person name="Xu J."/>
            <person name="Li Q."/>
            <person name="Guo A."/>
            <person name="Zhou L."/>
            <person name="Li J."/>
            <person name="Wu Y."/>
            <person name="Ma Z."/>
            <person name="Armero A."/>
            <person name="Issali A.E."/>
            <person name="Liu N."/>
            <person name="Peng M."/>
            <person name="Yang Y."/>
        </authorList>
    </citation>
    <scope>NUCLEOTIDE SEQUENCE</scope>
    <source>
        <tissue evidence="2">Spear leaf of Hainan Tall coconut</tissue>
    </source>
</reference>
<dbReference type="OrthoDB" id="1934145at2759"/>
<feature type="compositionally biased region" description="Low complexity" evidence="1">
    <location>
        <begin position="12"/>
        <end position="26"/>
    </location>
</feature>
<dbReference type="AlphaFoldDB" id="A0A8K0N400"/>
<name>A0A8K0N400_COCNU</name>
<comment type="caution">
    <text evidence="2">The sequence shown here is derived from an EMBL/GenBank/DDBJ whole genome shotgun (WGS) entry which is preliminary data.</text>
</comment>
<organism evidence="2 3">
    <name type="scientific">Cocos nucifera</name>
    <name type="common">Coconut palm</name>
    <dbReference type="NCBI Taxonomy" id="13894"/>
    <lineage>
        <taxon>Eukaryota</taxon>
        <taxon>Viridiplantae</taxon>
        <taxon>Streptophyta</taxon>
        <taxon>Embryophyta</taxon>
        <taxon>Tracheophyta</taxon>
        <taxon>Spermatophyta</taxon>
        <taxon>Magnoliopsida</taxon>
        <taxon>Liliopsida</taxon>
        <taxon>Arecaceae</taxon>
        <taxon>Arecoideae</taxon>
        <taxon>Cocoseae</taxon>
        <taxon>Attaleinae</taxon>
        <taxon>Cocos</taxon>
    </lineage>
</organism>
<sequence length="211" mass="22093">MAGVLPKSFLIPNPSLPSTLNSSLLTTRRRKPLPLAPHALADDPKPNQDSSSAAAAPAPAEPPASATSDPTFENRLARVRLKYRSGTGKKAEQRRARKSSGGGGGGKKKVMLPPVPLKEAVAGGLAVEVGFSPYSERLNGRLAGLGLAALLLVELGSGQSLLRYHSPPILFIQLYSIAATAALFIKFEKERISVWPSKPPPSPSSTATAAD</sequence>
<evidence type="ECO:0000256" key="1">
    <source>
        <dbReference type="SAM" id="MobiDB-lite"/>
    </source>
</evidence>
<feature type="region of interest" description="Disordered" evidence="1">
    <location>
        <begin position="1"/>
        <end position="111"/>
    </location>
</feature>
<gene>
    <name evidence="2" type="ORF">COCNU_07G002820</name>
</gene>